<comment type="similarity">
    <text evidence="1">Belongs to the type-I restriction system S methylase family.</text>
</comment>
<dbReference type="PANTHER" id="PTHR30408">
    <property type="entry name" value="TYPE-1 RESTRICTION ENZYME ECOKI SPECIFICITY PROTEIN"/>
    <property type="match status" value="1"/>
</dbReference>
<evidence type="ECO:0000256" key="2">
    <source>
        <dbReference type="ARBA" id="ARBA00022747"/>
    </source>
</evidence>
<name>A0A1G2KWX7_9BACT</name>
<dbReference type="SUPFAM" id="SSF116734">
    <property type="entry name" value="DNA methylase specificity domain"/>
    <property type="match status" value="2"/>
</dbReference>
<sequence>MNWQTIVKEKGIDVSIINFKNIERERIDADFYSNTFLENESKIKALGTKLMSDICYIKSGTTPKDRDDALEEGIILLKTTDIRNKPLASGTSYYYISEKLAKKMKSTQLQKGDVLMNIVGATLDVIGRVSIVPDDFPKANITQAMAMIRMKDENFLSGYIFAFLLSKYGNLQAQRLARPTGQYNLNLKEVSAIRVPIANKDFQKFVSKTISDYQILSDKNVKAYSNAEQLLLKEINLDGYKPSDKNTSVRSLVKCLADDRFDAEYWQPKYDEIESRVSAVPQKELGQIVSMKKGVETGSEAYSEEGKLFIRVSDFSIYGIDEGEKRISDELYEELKENYRPHKGDVLFTKDGTIGISFAIHEDIDAILSGAFLRLKPKAKINTDYLALVLNSMYCKAQIERMSGGAIIAHLRPDNVMKLKIPILPEKKQQELADKVSSSLKLRNEAKDLLEKAKRAVEIFIEQDEKQALAYLNK</sequence>
<organism evidence="5 6">
    <name type="scientific">Candidatus Sungbacteria bacterium RIFCSPHIGHO2_02_FULL_51_29</name>
    <dbReference type="NCBI Taxonomy" id="1802273"/>
    <lineage>
        <taxon>Bacteria</taxon>
        <taxon>Candidatus Sungiibacteriota</taxon>
    </lineage>
</organism>
<keyword evidence="2" id="KW-0680">Restriction system</keyword>
<dbReference type="InterPro" id="IPR000055">
    <property type="entry name" value="Restrct_endonuc_typeI_TRD"/>
</dbReference>
<reference evidence="5 6" key="1">
    <citation type="journal article" date="2016" name="Nat. Commun.">
        <title>Thousands of microbial genomes shed light on interconnected biogeochemical processes in an aquifer system.</title>
        <authorList>
            <person name="Anantharaman K."/>
            <person name="Brown C.T."/>
            <person name="Hug L.A."/>
            <person name="Sharon I."/>
            <person name="Castelle C.J."/>
            <person name="Probst A.J."/>
            <person name="Thomas B.C."/>
            <person name="Singh A."/>
            <person name="Wilkins M.J."/>
            <person name="Karaoz U."/>
            <person name="Brodie E.L."/>
            <person name="Williams K.H."/>
            <person name="Hubbard S.S."/>
            <person name="Banfield J.F."/>
        </authorList>
    </citation>
    <scope>NUCLEOTIDE SEQUENCE [LARGE SCALE GENOMIC DNA]</scope>
</reference>
<dbReference type="AlphaFoldDB" id="A0A1G2KWX7"/>
<accession>A0A1G2KWX7</accession>
<dbReference type="EMBL" id="MHQL01000004">
    <property type="protein sequence ID" value="OHA03955.1"/>
    <property type="molecule type" value="Genomic_DNA"/>
</dbReference>
<dbReference type="Gene3D" id="3.90.220.20">
    <property type="entry name" value="DNA methylase specificity domains"/>
    <property type="match status" value="2"/>
</dbReference>
<dbReference type="Proteomes" id="UP000177811">
    <property type="component" value="Unassembled WGS sequence"/>
</dbReference>
<feature type="domain" description="Type I restriction modification DNA specificity" evidence="4">
    <location>
        <begin position="283"/>
        <end position="441"/>
    </location>
</feature>
<dbReference type="Pfam" id="PF01420">
    <property type="entry name" value="Methylase_S"/>
    <property type="match status" value="2"/>
</dbReference>
<dbReference type="GO" id="GO:0009307">
    <property type="term" value="P:DNA restriction-modification system"/>
    <property type="evidence" value="ECO:0007669"/>
    <property type="project" value="UniProtKB-KW"/>
</dbReference>
<dbReference type="InterPro" id="IPR052021">
    <property type="entry name" value="Type-I_RS_S_subunit"/>
</dbReference>
<gene>
    <name evidence="5" type="ORF">A3C16_00995</name>
</gene>
<keyword evidence="3" id="KW-0238">DNA-binding</keyword>
<evidence type="ECO:0000256" key="3">
    <source>
        <dbReference type="ARBA" id="ARBA00023125"/>
    </source>
</evidence>
<comment type="caution">
    <text evidence="5">The sequence shown here is derived from an EMBL/GenBank/DDBJ whole genome shotgun (WGS) entry which is preliminary data.</text>
</comment>
<evidence type="ECO:0000259" key="4">
    <source>
        <dbReference type="Pfam" id="PF01420"/>
    </source>
</evidence>
<protein>
    <recommendedName>
        <fullName evidence="4">Type I restriction modification DNA specificity domain-containing protein</fullName>
    </recommendedName>
</protein>
<feature type="domain" description="Type I restriction modification DNA specificity" evidence="4">
    <location>
        <begin position="51"/>
        <end position="214"/>
    </location>
</feature>
<dbReference type="InterPro" id="IPR044946">
    <property type="entry name" value="Restrct_endonuc_typeI_TRD_sf"/>
</dbReference>
<evidence type="ECO:0000313" key="6">
    <source>
        <dbReference type="Proteomes" id="UP000177811"/>
    </source>
</evidence>
<dbReference type="PANTHER" id="PTHR30408:SF12">
    <property type="entry name" value="TYPE I RESTRICTION ENZYME MJAVIII SPECIFICITY SUBUNIT"/>
    <property type="match status" value="1"/>
</dbReference>
<evidence type="ECO:0000313" key="5">
    <source>
        <dbReference type="EMBL" id="OHA03955.1"/>
    </source>
</evidence>
<proteinExistence type="inferred from homology"/>
<dbReference type="GO" id="GO:0003677">
    <property type="term" value="F:DNA binding"/>
    <property type="evidence" value="ECO:0007669"/>
    <property type="project" value="UniProtKB-KW"/>
</dbReference>
<evidence type="ECO:0000256" key="1">
    <source>
        <dbReference type="ARBA" id="ARBA00010923"/>
    </source>
</evidence>